<dbReference type="Pfam" id="PF09607">
    <property type="entry name" value="BrkDBD"/>
    <property type="match status" value="1"/>
</dbReference>
<dbReference type="InterPro" id="IPR018586">
    <property type="entry name" value="Brinker_DNA-bd"/>
</dbReference>
<reference evidence="5" key="1">
    <citation type="submission" date="2022-11" db="UniProtKB">
        <authorList>
            <consortium name="WormBaseParasite"/>
        </authorList>
    </citation>
    <scope>IDENTIFICATION</scope>
</reference>
<organism evidence="4 5">
    <name type="scientific">Meloidogyne incognita</name>
    <name type="common">Southern root-knot nematode worm</name>
    <name type="synonym">Oxyuris incognita</name>
    <dbReference type="NCBI Taxonomy" id="6306"/>
    <lineage>
        <taxon>Eukaryota</taxon>
        <taxon>Metazoa</taxon>
        <taxon>Ecdysozoa</taxon>
        <taxon>Nematoda</taxon>
        <taxon>Chromadorea</taxon>
        <taxon>Rhabditida</taxon>
        <taxon>Tylenchina</taxon>
        <taxon>Tylenchomorpha</taxon>
        <taxon>Tylenchoidea</taxon>
        <taxon>Meloidogynidae</taxon>
        <taxon>Meloidogyninae</taxon>
        <taxon>Meloidogyne</taxon>
        <taxon>Meloidogyne incognita group</taxon>
    </lineage>
</organism>
<evidence type="ECO:0000256" key="1">
    <source>
        <dbReference type="ARBA" id="ARBA00004123"/>
    </source>
</evidence>
<feature type="domain" description="Brinker DNA-binding" evidence="3">
    <location>
        <begin position="35"/>
        <end position="81"/>
    </location>
</feature>
<feature type="compositionally biased region" description="Basic and acidic residues" evidence="2">
    <location>
        <begin position="11"/>
        <end position="28"/>
    </location>
</feature>
<dbReference type="InterPro" id="IPR009057">
    <property type="entry name" value="Homeodomain-like_sf"/>
</dbReference>
<dbReference type="AlphaFoldDB" id="A0A914ND85"/>
<evidence type="ECO:0000313" key="4">
    <source>
        <dbReference type="Proteomes" id="UP000887563"/>
    </source>
</evidence>
<keyword evidence="4" id="KW-1185">Reference proteome</keyword>
<dbReference type="Proteomes" id="UP000887563">
    <property type="component" value="Unplaced"/>
</dbReference>
<accession>A0A914ND85</accession>
<evidence type="ECO:0000259" key="3">
    <source>
        <dbReference type="Pfam" id="PF09607"/>
    </source>
</evidence>
<proteinExistence type="predicted"/>
<dbReference type="WBParaSite" id="Minc3s05050g37508">
    <property type="protein sequence ID" value="Minc3s05050g37508"/>
    <property type="gene ID" value="Minc3s05050g37508"/>
</dbReference>
<feature type="region of interest" description="Disordered" evidence="2">
    <location>
        <begin position="1"/>
        <end position="34"/>
    </location>
</feature>
<name>A0A914ND85_MELIC</name>
<dbReference type="Gene3D" id="1.10.10.60">
    <property type="entry name" value="Homeodomain-like"/>
    <property type="match status" value="1"/>
</dbReference>
<comment type="subcellular location">
    <subcellularLocation>
        <location evidence="1">Nucleus</location>
    </subcellularLocation>
</comment>
<protein>
    <submittedName>
        <fullName evidence="5">Brinker DNA-binding domain-containing protein</fullName>
    </submittedName>
</protein>
<dbReference type="SUPFAM" id="SSF46689">
    <property type="entry name" value="Homeodomain-like"/>
    <property type="match status" value="1"/>
</dbReference>
<evidence type="ECO:0000256" key="2">
    <source>
        <dbReference type="SAM" id="MobiDB-lite"/>
    </source>
</evidence>
<dbReference type="GO" id="GO:0005634">
    <property type="term" value="C:nucleus"/>
    <property type="evidence" value="ECO:0007669"/>
    <property type="project" value="UniProtKB-SubCell"/>
</dbReference>
<sequence length="118" mass="13881">MSSDSEIDVVSVREEEPKRSLQQAKKEPTTSYRKRKAYSLSKKLEVIEYAKKNSKTAAAKRYGIDRRCIIDWFRKEEKIKSEAGSSKRPRYHFKSFYILYNASIPNSMTLIQHRGWSI</sequence>
<evidence type="ECO:0000313" key="5">
    <source>
        <dbReference type="WBParaSite" id="Minc3s05050g37508"/>
    </source>
</evidence>